<dbReference type="EMBL" id="KN817525">
    <property type="protein sequence ID" value="KJA26996.1"/>
    <property type="molecule type" value="Genomic_DNA"/>
</dbReference>
<dbReference type="GO" id="GO:0006612">
    <property type="term" value="P:protein targeting to membrane"/>
    <property type="evidence" value="ECO:0007669"/>
    <property type="project" value="TreeGrafter"/>
</dbReference>
<keyword evidence="4 10" id="KW-1133">Transmembrane helix</keyword>
<keyword evidence="8 10" id="KW-0012">Acyltransferase</keyword>
<dbReference type="GO" id="GO:0019706">
    <property type="term" value="F:protein-cysteine S-palmitoyltransferase activity"/>
    <property type="evidence" value="ECO:0007669"/>
    <property type="project" value="UniProtKB-EC"/>
</dbReference>
<reference evidence="14" key="1">
    <citation type="submission" date="2014-04" db="EMBL/GenBank/DDBJ databases">
        <title>Evolutionary Origins and Diversification of the Mycorrhizal Mutualists.</title>
        <authorList>
            <consortium name="DOE Joint Genome Institute"/>
            <consortium name="Mycorrhizal Genomics Consortium"/>
            <person name="Kohler A."/>
            <person name="Kuo A."/>
            <person name="Nagy L.G."/>
            <person name="Floudas D."/>
            <person name="Copeland A."/>
            <person name="Barry K.W."/>
            <person name="Cichocki N."/>
            <person name="Veneault-Fourrey C."/>
            <person name="LaButti K."/>
            <person name="Lindquist E.A."/>
            <person name="Lipzen A."/>
            <person name="Lundell T."/>
            <person name="Morin E."/>
            <person name="Murat C."/>
            <person name="Riley R."/>
            <person name="Ohm R."/>
            <person name="Sun H."/>
            <person name="Tunlid A."/>
            <person name="Henrissat B."/>
            <person name="Grigoriev I.V."/>
            <person name="Hibbett D.S."/>
            <person name="Martin F."/>
        </authorList>
    </citation>
    <scope>NUCLEOTIDE SEQUENCE [LARGE SCALE GENOMIC DNA]</scope>
    <source>
        <strain evidence="14">FD-334 SS-4</strain>
    </source>
</reference>
<evidence type="ECO:0000256" key="10">
    <source>
        <dbReference type="RuleBase" id="RU079119"/>
    </source>
</evidence>
<dbReference type="AlphaFoldDB" id="A0A0D2PEI9"/>
<feature type="region of interest" description="Disordered" evidence="11">
    <location>
        <begin position="226"/>
        <end position="249"/>
    </location>
</feature>
<feature type="region of interest" description="Disordered" evidence="11">
    <location>
        <begin position="1"/>
        <end position="98"/>
    </location>
</feature>
<feature type="transmembrane region" description="Helical" evidence="10">
    <location>
        <begin position="335"/>
        <end position="360"/>
    </location>
</feature>
<evidence type="ECO:0000256" key="5">
    <source>
        <dbReference type="ARBA" id="ARBA00023136"/>
    </source>
</evidence>
<feature type="domain" description="Palmitoyltransferase DHHC" evidence="12">
    <location>
        <begin position="430"/>
        <end position="556"/>
    </location>
</feature>
<name>A0A0D2PEI9_HYPSF</name>
<feature type="compositionally biased region" description="Polar residues" evidence="11">
    <location>
        <begin position="8"/>
        <end position="33"/>
    </location>
</feature>
<evidence type="ECO:0000256" key="1">
    <source>
        <dbReference type="ARBA" id="ARBA00004141"/>
    </source>
</evidence>
<evidence type="ECO:0000256" key="2">
    <source>
        <dbReference type="ARBA" id="ARBA00022679"/>
    </source>
</evidence>
<comment type="catalytic activity">
    <reaction evidence="9 10">
        <text>L-cysteinyl-[protein] + hexadecanoyl-CoA = S-hexadecanoyl-L-cysteinyl-[protein] + CoA</text>
        <dbReference type="Rhea" id="RHEA:36683"/>
        <dbReference type="Rhea" id="RHEA-COMP:10131"/>
        <dbReference type="Rhea" id="RHEA-COMP:11032"/>
        <dbReference type="ChEBI" id="CHEBI:29950"/>
        <dbReference type="ChEBI" id="CHEBI:57287"/>
        <dbReference type="ChEBI" id="CHEBI:57379"/>
        <dbReference type="ChEBI" id="CHEBI:74151"/>
        <dbReference type="EC" id="2.3.1.225"/>
    </reaction>
</comment>
<feature type="region of interest" description="Disordered" evidence="11">
    <location>
        <begin position="182"/>
        <end position="202"/>
    </location>
</feature>
<dbReference type="PANTHER" id="PTHR22883:SF488">
    <property type="entry name" value="PALMITOYLTRANSFERASE"/>
    <property type="match status" value="1"/>
</dbReference>
<protein>
    <recommendedName>
        <fullName evidence="10">Palmitoyltransferase</fullName>
        <ecNumber evidence="10">2.3.1.225</ecNumber>
    </recommendedName>
</protein>
<dbReference type="GO" id="GO:0016020">
    <property type="term" value="C:membrane"/>
    <property type="evidence" value="ECO:0007669"/>
    <property type="project" value="UniProtKB-SubCell"/>
</dbReference>
<feature type="region of interest" description="Disordered" evidence="11">
    <location>
        <begin position="611"/>
        <end position="643"/>
    </location>
</feature>
<dbReference type="PANTHER" id="PTHR22883">
    <property type="entry name" value="ZINC FINGER DHHC DOMAIN CONTAINING PROTEIN"/>
    <property type="match status" value="1"/>
</dbReference>
<keyword evidence="6" id="KW-0564">Palmitate</keyword>
<evidence type="ECO:0000313" key="13">
    <source>
        <dbReference type="EMBL" id="KJA26996.1"/>
    </source>
</evidence>
<feature type="region of interest" description="Disordered" evidence="11">
    <location>
        <begin position="114"/>
        <end position="139"/>
    </location>
</feature>
<accession>A0A0D2PEI9</accession>
<feature type="region of interest" description="Disordered" evidence="11">
    <location>
        <begin position="267"/>
        <end position="286"/>
    </location>
</feature>
<feature type="compositionally biased region" description="Low complexity" evidence="11">
    <location>
        <begin position="47"/>
        <end position="61"/>
    </location>
</feature>
<feature type="transmembrane region" description="Helical" evidence="10">
    <location>
        <begin position="366"/>
        <end position="386"/>
    </location>
</feature>
<dbReference type="PROSITE" id="PS50216">
    <property type="entry name" value="DHHC"/>
    <property type="match status" value="1"/>
</dbReference>
<dbReference type="EC" id="2.3.1.225" evidence="10"/>
<feature type="compositionally biased region" description="Polar residues" evidence="11">
    <location>
        <begin position="69"/>
        <end position="78"/>
    </location>
</feature>
<comment type="similarity">
    <text evidence="10">Belongs to the DHHC palmitoyltransferase family.</text>
</comment>
<dbReference type="Proteomes" id="UP000054270">
    <property type="component" value="Unassembled WGS sequence"/>
</dbReference>
<comment type="domain">
    <text evidence="10">The DHHC domain is required for palmitoyltransferase activity.</text>
</comment>
<keyword evidence="5 10" id="KW-0472">Membrane</keyword>
<feature type="compositionally biased region" description="Basic and acidic residues" evidence="11">
    <location>
        <begin position="234"/>
        <end position="246"/>
    </location>
</feature>
<dbReference type="InterPro" id="IPR039859">
    <property type="entry name" value="PFA4/ZDH16/20/ERF2-like"/>
</dbReference>
<dbReference type="GO" id="GO:0005783">
    <property type="term" value="C:endoplasmic reticulum"/>
    <property type="evidence" value="ECO:0007669"/>
    <property type="project" value="TreeGrafter"/>
</dbReference>
<evidence type="ECO:0000256" key="8">
    <source>
        <dbReference type="ARBA" id="ARBA00023315"/>
    </source>
</evidence>
<feature type="compositionally biased region" description="Basic and acidic residues" evidence="11">
    <location>
        <begin position="615"/>
        <end position="624"/>
    </location>
</feature>
<dbReference type="OrthoDB" id="9909019at2759"/>
<proteinExistence type="inferred from homology"/>
<dbReference type="Pfam" id="PF01529">
    <property type="entry name" value="DHHC"/>
    <property type="match status" value="1"/>
</dbReference>
<evidence type="ECO:0000256" key="6">
    <source>
        <dbReference type="ARBA" id="ARBA00023139"/>
    </source>
</evidence>
<evidence type="ECO:0000256" key="4">
    <source>
        <dbReference type="ARBA" id="ARBA00022989"/>
    </source>
</evidence>
<dbReference type="OMA" id="DSPWAFI"/>
<sequence>MSAPPHSLTFSPSIQQSLNQNLKRNSLGSNQLPLPSGLNAPMSQRTPGMASSGAGPSSPRAFHSARPLETSQPQSSPILATFSLPSPPPPAHSSTHAGGIQPAAAFFRPVRPNYQAHYSRPSSPESMNAPPGDNFQLAPIANHYDMDDHHMAESIAGGNESEQEQQFMTLKRIKQSREPLLPGPHGVPPTRPSMNVSNSSTTTRLVRTSLDRVMSISRGISFDSIRKSNTARSPDGRPTFDTKLVDEENGYSPTYKSQAASFDPHNARDSAILTGPSPSPDPSFVPIPPRRRPPLSAVPLVDPKAGKVVRRYQVHPSRNRFFLGGRLLTGGDTPWAFIGTLGLIFTIGGVWLGTTAVWWWNHKSPAVAAVGIYLALLILSTMLATATTDPGILPRNLDPDPPYPATSPSDGSNRAPMPRDLKVRTDFVRVKYCPTCKTYRPPRSSHCKMCDNCVDGCDHHCQWVNNCVGRRNYTTFFVLLVSAVTTLILIIITSALHLFFLTRDEHMDFNHALRKGAGSVVVFLMSIAVIWPVAALLSYHMRLLLLNVTTIEQIRNQAHKTLVPGPAPPNPFSHGNWRRNLLAVICRPQGFSYLSATAVVTEDKREINPGLLGEGPHRIHHGADKSATGHGSTTGEWEEDEQP</sequence>
<organism evidence="13 14">
    <name type="scientific">Hypholoma sublateritium (strain FD-334 SS-4)</name>
    <dbReference type="NCBI Taxonomy" id="945553"/>
    <lineage>
        <taxon>Eukaryota</taxon>
        <taxon>Fungi</taxon>
        <taxon>Dikarya</taxon>
        <taxon>Basidiomycota</taxon>
        <taxon>Agaricomycotina</taxon>
        <taxon>Agaricomycetes</taxon>
        <taxon>Agaricomycetidae</taxon>
        <taxon>Agaricales</taxon>
        <taxon>Agaricineae</taxon>
        <taxon>Strophariaceae</taxon>
        <taxon>Hypholoma</taxon>
    </lineage>
</organism>
<feature type="compositionally biased region" description="Pro residues" evidence="11">
    <location>
        <begin position="182"/>
        <end position="191"/>
    </location>
</feature>
<feature type="transmembrane region" description="Helical" evidence="10">
    <location>
        <begin position="476"/>
        <end position="500"/>
    </location>
</feature>
<evidence type="ECO:0000256" key="9">
    <source>
        <dbReference type="ARBA" id="ARBA00048048"/>
    </source>
</evidence>
<gene>
    <name evidence="13" type="ORF">HYPSUDRAFT_63259</name>
</gene>
<dbReference type="STRING" id="945553.A0A0D2PEI9"/>
<keyword evidence="14" id="KW-1185">Reference proteome</keyword>
<keyword evidence="3 10" id="KW-0812">Transmembrane</keyword>
<dbReference type="GO" id="GO:0005794">
    <property type="term" value="C:Golgi apparatus"/>
    <property type="evidence" value="ECO:0007669"/>
    <property type="project" value="TreeGrafter"/>
</dbReference>
<keyword evidence="2 10" id="KW-0808">Transferase</keyword>
<keyword evidence="7" id="KW-0449">Lipoprotein</keyword>
<feature type="region of interest" description="Disordered" evidence="11">
    <location>
        <begin position="393"/>
        <end position="418"/>
    </location>
</feature>
<dbReference type="InterPro" id="IPR001594">
    <property type="entry name" value="Palmitoyltrfase_DHHC"/>
</dbReference>
<comment type="subcellular location">
    <subcellularLocation>
        <location evidence="1">Membrane</location>
        <topology evidence="1">Multi-pass membrane protein</topology>
    </subcellularLocation>
</comment>
<evidence type="ECO:0000256" key="7">
    <source>
        <dbReference type="ARBA" id="ARBA00023288"/>
    </source>
</evidence>
<feature type="compositionally biased region" description="Pro residues" evidence="11">
    <location>
        <begin position="277"/>
        <end position="286"/>
    </location>
</feature>
<evidence type="ECO:0000256" key="3">
    <source>
        <dbReference type="ARBA" id="ARBA00022692"/>
    </source>
</evidence>
<evidence type="ECO:0000313" key="14">
    <source>
        <dbReference type="Proteomes" id="UP000054270"/>
    </source>
</evidence>
<evidence type="ECO:0000256" key="11">
    <source>
        <dbReference type="SAM" id="MobiDB-lite"/>
    </source>
</evidence>
<feature type="transmembrane region" description="Helical" evidence="10">
    <location>
        <begin position="520"/>
        <end position="539"/>
    </location>
</feature>
<evidence type="ECO:0000259" key="12">
    <source>
        <dbReference type="Pfam" id="PF01529"/>
    </source>
</evidence>